<keyword evidence="2" id="KW-0812">Transmembrane</keyword>
<feature type="transmembrane region" description="Helical" evidence="2">
    <location>
        <begin position="162"/>
        <end position="183"/>
    </location>
</feature>
<keyword evidence="2" id="KW-0472">Membrane</keyword>
<proteinExistence type="predicted"/>
<feature type="coiled-coil region" evidence="1">
    <location>
        <begin position="43"/>
        <end position="70"/>
    </location>
</feature>
<sequence length="207" mass="23706">MTTEIILVELNVYEKNLNSLLASYESMHANYLNSARSGNIGESKALLTKLESLNQEIQLLSLEISNKINSINDKNDYGKYKDSISQKKTDLNTLNDKLMVDEKNIKDLMFDTIDLDGKNENLRVEHKSNIYYILFYGVVLILIIVYIMRMFSSSEVDPLENIMLFLGILLLIYTCWAIIINGVSSLTDTAKNNFNYDSSSLLYRMVN</sequence>
<keyword evidence="1" id="KW-0175">Coiled coil</keyword>
<dbReference type="AlphaFoldDB" id="A0A6C0II14"/>
<evidence type="ECO:0000256" key="1">
    <source>
        <dbReference type="SAM" id="Coils"/>
    </source>
</evidence>
<feature type="transmembrane region" description="Helical" evidence="2">
    <location>
        <begin position="130"/>
        <end position="150"/>
    </location>
</feature>
<organism evidence="3">
    <name type="scientific">viral metagenome</name>
    <dbReference type="NCBI Taxonomy" id="1070528"/>
    <lineage>
        <taxon>unclassified sequences</taxon>
        <taxon>metagenomes</taxon>
        <taxon>organismal metagenomes</taxon>
    </lineage>
</organism>
<keyword evidence="2" id="KW-1133">Transmembrane helix</keyword>
<evidence type="ECO:0000256" key="2">
    <source>
        <dbReference type="SAM" id="Phobius"/>
    </source>
</evidence>
<name>A0A6C0II14_9ZZZZ</name>
<dbReference type="EMBL" id="MN740195">
    <property type="protein sequence ID" value="QHT92871.1"/>
    <property type="molecule type" value="Genomic_DNA"/>
</dbReference>
<reference evidence="3" key="1">
    <citation type="journal article" date="2020" name="Nature">
        <title>Giant virus diversity and host interactions through global metagenomics.</title>
        <authorList>
            <person name="Schulz F."/>
            <person name="Roux S."/>
            <person name="Paez-Espino D."/>
            <person name="Jungbluth S."/>
            <person name="Walsh D.A."/>
            <person name="Denef V.J."/>
            <person name="McMahon K.D."/>
            <person name="Konstantinidis K.T."/>
            <person name="Eloe-Fadrosh E.A."/>
            <person name="Kyrpides N.C."/>
            <person name="Woyke T."/>
        </authorList>
    </citation>
    <scope>NUCLEOTIDE SEQUENCE</scope>
    <source>
        <strain evidence="3">GVMAG-M-3300023184-89</strain>
    </source>
</reference>
<accession>A0A6C0II14</accession>
<protein>
    <submittedName>
        <fullName evidence="3">Uncharacterized protein</fullName>
    </submittedName>
</protein>
<evidence type="ECO:0000313" key="3">
    <source>
        <dbReference type="EMBL" id="QHT92871.1"/>
    </source>
</evidence>